<evidence type="ECO:0000256" key="7">
    <source>
        <dbReference type="SAM" id="MobiDB-lite"/>
    </source>
</evidence>
<dbReference type="NCBIfam" id="TIGR00114">
    <property type="entry name" value="lumazine-synth"/>
    <property type="match status" value="1"/>
</dbReference>
<organism evidence="8">
    <name type="scientific">groundwater metagenome</name>
    <dbReference type="NCBI Taxonomy" id="717931"/>
    <lineage>
        <taxon>unclassified sequences</taxon>
        <taxon>metagenomes</taxon>
        <taxon>ecological metagenomes</taxon>
    </lineage>
</organism>
<evidence type="ECO:0000256" key="4">
    <source>
        <dbReference type="ARBA" id="ARBA00022619"/>
    </source>
</evidence>
<dbReference type="EMBL" id="CCXY01000053">
    <property type="protein sequence ID" value="CEG11463.1"/>
    <property type="molecule type" value="Genomic_DNA"/>
</dbReference>
<dbReference type="FunFam" id="3.40.50.960:FF:000003">
    <property type="entry name" value="6,7-dimethyl-8-ribityllumazine synthase"/>
    <property type="match status" value="1"/>
</dbReference>
<dbReference type="PANTHER" id="PTHR21058:SF0">
    <property type="entry name" value="6,7-DIMETHYL-8-RIBITYLLUMAZINE SYNTHASE"/>
    <property type="match status" value="1"/>
</dbReference>
<protein>
    <recommendedName>
        <fullName evidence="3">6,7-dimethyl-8-ribityllumazine synthase</fullName>
        <ecNumber evidence="3">2.5.1.78</ecNumber>
    </recommendedName>
</protein>
<dbReference type="Gene3D" id="3.40.50.960">
    <property type="entry name" value="Lumazine/riboflavin synthase"/>
    <property type="match status" value="1"/>
</dbReference>
<dbReference type="AlphaFoldDB" id="A0A098E6A6"/>
<comment type="similarity">
    <text evidence="2">Belongs to the DMRL synthase family.</text>
</comment>
<keyword evidence="5 8" id="KW-0808">Transferase</keyword>
<reference evidence="8" key="1">
    <citation type="submission" date="2014-09" db="EMBL/GenBank/DDBJ databases">
        <authorList>
            <person name="Probst J Alexander"/>
        </authorList>
    </citation>
    <scope>NUCLEOTIDE SEQUENCE</scope>
</reference>
<dbReference type="InterPro" id="IPR002180">
    <property type="entry name" value="LS/RS"/>
</dbReference>
<dbReference type="InterPro" id="IPR036388">
    <property type="entry name" value="WH-like_DNA-bd_sf"/>
</dbReference>
<dbReference type="HAMAP" id="MF_00178">
    <property type="entry name" value="Lumazine_synth"/>
    <property type="match status" value="1"/>
</dbReference>
<dbReference type="InterPro" id="IPR036390">
    <property type="entry name" value="WH_DNA-bd_sf"/>
</dbReference>
<dbReference type="GO" id="GO:0009349">
    <property type="term" value="C:riboflavin synthase complex"/>
    <property type="evidence" value="ECO:0007669"/>
    <property type="project" value="InterPro"/>
</dbReference>
<accession>A0A098E6A6</accession>
<evidence type="ECO:0000256" key="3">
    <source>
        <dbReference type="ARBA" id="ARBA00012664"/>
    </source>
</evidence>
<sequence length="278" mass="31764">MENKKINIGIVAAEFNYDVTYAMVELAKEHAKFLNAEVVEVMKLPGTYDIPFGVKILLSKKNIDCIVTLGAVIEGQTDHDEIIAQQASRKIMDLSLEFNKPVALGISGPGMSRLEAHERVDYAKRAVETAVKMCKIKFANEEEKKEEEEVTKEQKIEEPEKKKGDLMGAEEFMNKITEGKREKKKAGRPKKKKTFEVMANKTKKGEEISGPAKLKKIKDEEKKKIIEEIKKKRNITTKDVMNMFNVKRITAWSAMKELIKEGWVKTEGRRNKTRYILA</sequence>
<dbReference type="PANTHER" id="PTHR21058">
    <property type="entry name" value="6,7-DIMETHYL-8-RIBITYLLUMAZINE SYNTHASE DMRL SYNTHASE LUMAZINE SYNTHASE"/>
    <property type="match status" value="1"/>
</dbReference>
<evidence type="ECO:0000256" key="5">
    <source>
        <dbReference type="ARBA" id="ARBA00022679"/>
    </source>
</evidence>
<evidence type="ECO:0000256" key="2">
    <source>
        <dbReference type="ARBA" id="ARBA00007424"/>
    </source>
</evidence>
<evidence type="ECO:0000256" key="6">
    <source>
        <dbReference type="ARBA" id="ARBA00048785"/>
    </source>
</evidence>
<dbReference type="GO" id="GO:0000906">
    <property type="term" value="F:6,7-dimethyl-8-ribityllumazine synthase activity"/>
    <property type="evidence" value="ECO:0007669"/>
    <property type="project" value="UniProtKB-EC"/>
</dbReference>
<name>A0A098E6A6_9ZZZZ</name>
<comment type="catalytic activity">
    <reaction evidence="6">
        <text>(2S)-2-hydroxy-3-oxobutyl phosphate + 5-amino-6-(D-ribitylamino)uracil = 6,7-dimethyl-8-(1-D-ribityl)lumazine + phosphate + 2 H2O + H(+)</text>
        <dbReference type="Rhea" id="RHEA:26152"/>
        <dbReference type="ChEBI" id="CHEBI:15377"/>
        <dbReference type="ChEBI" id="CHEBI:15378"/>
        <dbReference type="ChEBI" id="CHEBI:15934"/>
        <dbReference type="ChEBI" id="CHEBI:43474"/>
        <dbReference type="ChEBI" id="CHEBI:58201"/>
        <dbReference type="ChEBI" id="CHEBI:58830"/>
        <dbReference type="EC" id="2.5.1.78"/>
    </reaction>
</comment>
<evidence type="ECO:0000313" key="8">
    <source>
        <dbReference type="EMBL" id="CEG11463.1"/>
    </source>
</evidence>
<dbReference type="SUPFAM" id="SSF52121">
    <property type="entry name" value="Lumazine synthase"/>
    <property type="match status" value="1"/>
</dbReference>
<proteinExistence type="inferred from homology"/>
<dbReference type="InterPro" id="IPR036467">
    <property type="entry name" value="LS/RS_sf"/>
</dbReference>
<dbReference type="Pfam" id="PF00885">
    <property type="entry name" value="DMRL_synthase"/>
    <property type="match status" value="1"/>
</dbReference>
<dbReference type="SUPFAM" id="SSF46785">
    <property type="entry name" value="Winged helix' DNA-binding domain"/>
    <property type="match status" value="1"/>
</dbReference>
<dbReference type="UniPathway" id="UPA00275">
    <property type="reaction ID" value="UER00404"/>
</dbReference>
<dbReference type="InterPro" id="IPR034964">
    <property type="entry name" value="LS"/>
</dbReference>
<evidence type="ECO:0000256" key="1">
    <source>
        <dbReference type="ARBA" id="ARBA00004917"/>
    </source>
</evidence>
<feature type="compositionally biased region" description="Basic and acidic residues" evidence="7">
    <location>
        <begin position="151"/>
        <end position="161"/>
    </location>
</feature>
<dbReference type="EC" id="2.5.1.78" evidence="3"/>
<feature type="region of interest" description="Disordered" evidence="7">
    <location>
        <begin position="142"/>
        <end position="161"/>
    </location>
</feature>
<dbReference type="Pfam" id="PF13412">
    <property type="entry name" value="HTH_24"/>
    <property type="match status" value="1"/>
</dbReference>
<dbReference type="CDD" id="cd09211">
    <property type="entry name" value="Lumazine_synthase_archaeal"/>
    <property type="match status" value="1"/>
</dbReference>
<dbReference type="Gene3D" id="1.10.10.10">
    <property type="entry name" value="Winged helix-like DNA-binding domain superfamily/Winged helix DNA-binding domain"/>
    <property type="match status" value="1"/>
</dbReference>
<keyword evidence="4" id="KW-0686">Riboflavin biosynthesis</keyword>
<comment type="pathway">
    <text evidence="1">Cofactor biosynthesis; riboflavin biosynthesis; riboflavin from 2-hydroxy-3-oxobutyl phosphate and 5-amino-6-(D-ribitylamino)uracil: step 1/2.</text>
</comment>
<dbReference type="GO" id="GO:0009231">
    <property type="term" value="P:riboflavin biosynthetic process"/>
    <property type="evidence" value="ECO:0007669"/>
    <property type="project" value="UniProtKB-UniPathway"/>
</dbReference>
<gene>
    <name evidence="8" type="ORF">MSIBF_A1460022</name>
</gene>